<gene>
    <name evidence="1" type="ORF">HB850_11045</name>
</gene>
<accession>A0A841YYX1</accession>
<dbReference type="EMBL" id="JAARQN010000010">
    <property type="protein sequence ID" value="MBC1458289.1"/>
    <property type="molecule type" value="Genomic_DNA"/>
</dbReference>
<dbReference type="RefSeq" id="WP_185389475.1">
    <property type="nucleotide sequence ID" value="NZ_JAARQN010000010.1"/>
</dbReference>
<comment type="caution">
    <text evidence="1">The sequence shown here is derived from an EMBL/GenBank/DDBJ whole genome shotgun (WGS) entry which is preliminary data.</text>
</comment>
<reference evidence="1 2" key="1">
    <citation type="submission" date="2020-03" db="EMBL/GenBank/DDBJ databases">
        <title>Soil Listeria distribution.</title>
        <authorList>
            <person name="Liao J."/>
            <person name="Wiedmann M."/>
        </authorList>
    </citation>
    <scope>NUCLEOTIDE SEQUENCE [LARGE SCALE GENOMIC DNA]</scope>
    <source>
        <strain evidence="1 2">FSL L7-1614</strain>
    </source>
</reference>
<proteinExistence type="predicted"/>
<name>A0A841YYX1_9LIST</name>
<dbReference type="InterPro" id="IPR050708">
    <property type="entry name" value="T6SS_VgrG/RHS"/>
</dbReference>
<protein>
    <recommendedName>
        <fullName evidence="3">RHS repeat-associated core domain-containing protein</fullName>
    </recommendedName>
</protein>
<dbReference type="Gene3D" id="2.180.10.10">
    <property type="entry name" value="RHS repeat-associated core"/>
    <property type="match status" value="1"/>
</dbReference>
<dbReference type="Proteomes" id="UP000569903">
    <property type="component" value="Unassembled WGS sequence"/>
</dbReference>
<organism evidence="1 2">
    <name type="scientific">Listeria newyorkensis</name>
    <dbReference type="NCBI Taxonomy" id="1497681"/>
    <lineage>
        <taxon>Bacteria</taxon>
        <taxon>Bacillati</taxon>
        <taxon>Bacillota</taxon>
        <taxon>Bacilli</taxon>
        <taxon>Bacillales</taxon>
        <taxon>Listeriaceae</taxon>
        <taxon>Listeria</taxon>
    </lineage>
</organism>
<evidence type="ECO:0000313" key="2">
    <source>
        <dbReference type="Proteomes" id="UP000569903"/>
    </source>
</evidence>
<dbReference type="NCBIfam" id="TIGR03696">
    <property type="entry name" value="Rhs_assc_core"/>
    <property type="match status" value="1"/>
</dbReference>
<sequence length="493" mass="54666">MTDIATTSDGEESTDYDYTDYGTAIAAAPMANQIGYRAQMHDTSDTQNLRARNYDTNTGRFLQADSYRGALDDPRSQNRYIYGGNNPNSYDDPSGHFMNWLKKKAKKLKKKAKKIAKKVGNGIKKGVKKVSKAINKSVKKVKRVFKKIKGAAKKVQKKFKRAKQKIVTKVKRATQKFYKAAKKSVKQLRNVTKKIYKKAKHTIVKQAKKITKKAKQFIQPIKRAGLKALAKASSKIKNIGKTIQATLKARKATLAQAKKKKAAATAAKKAKAYQALCKDKAFVSSKNTGFQDPTYNSKAGYPKPGEVWAFDAKGNIDKKKSAELSKKLGDWSTTALLMVIPGPDEIVLAGLLAKAGGKAALKVTPKLASKIETLLSKLKKKEAAKKFIKFDIQHFAKKIAVKNMGEFFETNFGKSIKGKVTKTTGKFQGQSIYQVTGKVESQFLKKGDQLYLDNLHKDHIEVFNKRGKLTYVLNLDGTKNAVKTAKALGRTIK</sequence>
<dbReference type="PANTHER" id="PTHR32305">
    <property type="match status" value="1"/>
</dbReference>
<evidence type="ECO:0000313" key="1">
    <source>
        <dbReference type="EMBL" id="MBC1458289.1"/>
    </source>
</evidence>
<evidence type="ECO:0008006" key="3">
    <source>
        <dbReference type="Google" id="ProtNLM"/>
    </source>
</evidence>
<dbReference type="PANTHER" id="PTHR32305:SF17">
    <property type="entry name" value="TRNA NUCLEASE WAPA"/>
    <property type="match status" value="1"/>
</dbReference>
<dbReference type="AlphaFoldDB" id="A0A841YYX1"/>
<dbReference type="InterPro" id="IPR022385">
    <property type="entry name" value="Rhs_assc_core"/>
</dbReference>